<gene>
    <name evidence="7" type="ORF">GKZ89_08715</name>
</gene>
<accession>A0A7X2S596</accession>
<feature type="transmembrane region" description="Helical" evidence="6">
    <location>
        <begin position="63"/>
        <end position="92"/>
    </location>
</feature>
<keyword evidence="5 6" id="KW-0472">Membrane</keyword>
<dbReference type="EMBL" id="WMIB01000006">
    <property type="protein sequence ID" value="MTH53498.1"/>
    <property type="molecule type" value="Genomic_DNA"/>
</dbReference>
<keyword evidence="4 6" id="KW-1133">Transmembrane helix</keyword>
<feature type="transmembrane region" description="Helical" evidence="6">
    <location>
        <begin position="225"/>
        <end position="245"/>
    </location>
</feature>
<sequence length="328" mass="34112">MKGNLAEVPTIQTKYGNGAIQLWNRLGMLIILLLLCVILSFSAPNFLDVSNLLNVLKQVSINGILAAGMTVVILTGGIDLSVGAIVALSGVISVMISQAGVHPLAAIAAGIAVGAFFGLVNGFFTAKTKLPAFIVTLGSFTYVRGLAYVISGGYPIVVASDLFKFLGAGRLFMIPTPIYIMVIVYAAMFFVLKYTMFGRHVYAIGGSEEAARLTGIKVENTLMKVYTLSGMLAGLAGVVLAGRLFSGQPTAGLGYELDAIAAVILGGTSLVGGAGRIQGTIIGVLIMGVITNGLTLMDVSYYWQLVVKGGVIVAAVLIDRLRSKGAAL</sequence>
<evidence type="ECO:0000256" key="3">
    <source>
        <dbReference type="ARBA" id="ARBA00022692"/>
    </source>
</evidence>
<dbReference type="Proteomes" id="UP000434639">
    <property type="component" value="Unassembled WGS sequence"/>
</dbReference>
<comment type="caution">
    <text evidence="7">The sequence shown here is derived from an EMBL/GenBank/DDBJ whole genome shotgun (WGS) entry which is preliminary data.</text>
</comment>
<keyword evidence="3 6" id="KW-0812">Transmembrane</keyword>
<feature type="transmembrane region" description="Helical" evidence="6">
    <location>
        <begin position="171"/>
        <end position="192"/>
    </location>
</feature>
<evidence type="ECO:0000256" key="6">
    <source>
        <dbReference type="SAM" id="Phobius"/>
    </source>
</evidence>
<dbReference type="PANTHER" id="PTHR32196:SF72">
    <property type="entry name" value="RIBOSE IMPORT PERMEASE PROTEIN RBSC"/>
    <property type="match status" value="1"/>
</dbReference>
<evidence type="ECO:0000313" key="7">
    <source>
        <dbReference type="EMBL" id="MTH53498.1"/>
    </source>
</evidence>
<dbReference type="RefSeq" id="WP_155112020.1">
    <property type="nucleotide sequence ID" value="NZ_WMIB01000006.1"/>
</dbReference>
<feature type="transmembrane region" description="Helical" evidence="6">
    <location>
        <begin position="22"/>
        <end position="43"/>
    </location>
</feature>
<comment type="subcellular location">
    <subcellularLocation>
        <location evidence="1">Cell membrane</location>
        <topology evidence="1">Multi-pass membrane protein</topology>
    </subcellularLocation>
</comment>
<dbReference type="CDD" id="cd06579">
    <property type="entry name" value="TM_PBP1_transp_AraH_like"/>
    <property type="match status" value="1"/>
</dbReference>
<evidence type="ECO:0000256" key="5">
    <source>
        <dbReference type="ARBA" id="ARBA00023136"/>
    </source>
</evidence>
<dbReference type="InterPro" id="IPR001851">
    <property type="entry name" value="ABC_transp_permease"/>
</dbReference>
<keyword evidence="8" id="KW-1185">Reference proteome</keyword>
<feature type="transmembrane region" description="Helical" evidence="6">
    <location>
        <begin position="104"/>
        <end position="124"/>
    </location>
</feature>
<dbReference type="GO" id="GO:0022857">
    <property type="term" value="F:transmembrane transporter activity"/>
    <property type="evidence" value="ECO:0007669"/>
    <property type="project" value="InterPro"/>
</dbReference>
<dbReference type="OrthoDB" id="9784538at2"/>
<feature type="transmembrane region" description="Helical" evidence="6">
    <location>
        <begin position="130"/>
        <end position="150"/>
    </location>
</feature>
<evidence type="ECO:0000256" key="4">
    <source>
        <dbReference type="ARBA" id="ARBA00022989"/>
    </source>
</evidence>
<proteinExistence type="predicted"/>
<organism evidence="7 8">
    <name type="scientific">Metabacillus mangrovi</name>
    <dbReference type="NCBI Taxonomy" id="1491830"/>
    <lineage>
        <taxon>Bacteria</taxon>
        <taxon>Bacillati</taxon>
        <taxon>Bacillota</taxon>
        <taxon>Bacilli</taxon>
        <taxon>Bacillales</taxon>
        <taxon>Bacillaceae</taxon>
        <taxon>Metabacillus</taxon>
    </lineage>
</organism>
<dbReference type="GO" id="GO:0005886">
    <property type="term" value="C:plasma membrane"/>
    <property type="evidence" value="ECO:0007669"/>
    <property type="project" value="UniProtKB-SubCell"/>
</dbReference>
<keyword evidence="2" id="KW-1003">Cell membrane</keyword>
<evidence type="ECO:0000256" key="2">
    <source>
        <dbReference type="ARBA" id="ARBA00022475"/>
    </source>
</evidence>
<reference evidence="7 8" key="1">
    <citation type="journal article" date="2017" name="Int. J. Syst. Evol. Microbiol.">
        <title>Bacillus mangrovi sp. nov., isolated from a sediment sample from a mangrove forest.</title>
        <authorList>
            <person name="Gupta V."/>
            <person name="Singh P.K."/>
            <person name="Korpole S."/>
            <person name="Tanuku N.R.S."/>
            <person name="Pinnaka A.K."/>
        </authorList>
    </citation>
    <scope>NUCLEOTIDE SEQUENCE [LARGE SCALE GENOMIC DNA]</scope>
    <source>
        <strain evidence="7 8">KCTC 33872</strain>
    </source>
</reference>
<dbReference type="AlphaFoldDB" id="A0A7X2S596"/>
<dbReference type="Pfam" id="PF02653">
    <property type="entry name" value="BPD_transp_2"/>
    <property type="match status" value="1"/>
</dbReference>
<evidence type="ECO:0000256" key="1">
    <source>
        <dbReference type="ARBA" id="ARBA00004651"/>
    </source>
</evidence>
<evidence type="ECO:0000313" key="8">
    <source>
        <dbReference type="Proteomes" id="UP000434639"/>
    </source>
</evidence>
<name>A0A7X2S596_9BACI</name>
<feature type="transmembrane region" description="Helical" evidence="6">
    <location>
        <begin position="257"/>
        <end position="289"/>
    </location>
</feature>
<protein>
    <submittedName>
        <fullName evidence="7">Ribose ABC transporter permease</fullName>
    </submittedName>
</protein>
<dbReference type="PANTHER" id="PTHR32196">
    <property type="entry name" value="ABC TRANSPORTER PERMEASE PROTEIN YPHD-RELATED-RELATED"/>
    <property type="match status" value="1"/>
</dbReference>